<evidence type="ECO:0000313" key="3">
    <source>
        <dbReference type="Proteomes" id="UP000577724"/>
    </source>
</evidence>
<gene>
    <name evidence="2" type="ORF">HP548_30305</name>
</gene>
<accession>A0ABX2MWE0</accession>
<protein>
    <recommendedName>
        <fullName evidence="4">DUF1440 domain-containing protein</fullName>
    </recommendedName>
</protein>
<feature type="transmembrane region" description="Helical" evidence="1">
    <location>
        <begin position="128"/>
        <end position="149"/>
    </location>
</feature>
<evidence type="ECO:0008006" key="4">
    <source>
        <dbReference type="Google" id="ProtNLM"/>
    </source>
</evidence>
<proteinExistence type="predicted"/>
<comment type="caution">
    <text evidence="2">The sequence shown here is derived from an EMBL/GenBank/DDBJ whole genome shotgun (WGS) entry which is preliminary data.</text>
</comment>
<sequence length="166" mass="18693">MPEHLAKSPNSLKHILPWKAGILTGLTSGLVLGFFLKAIQTYTGEKVYTLLLNIDFVPWLPPTLPEYIEFGLHLIVSIIIGIFYIWWIQRAGHPIAKGVLIGIFSSLLYIPLSQLSSRVPDLYDINAILYWLVGHLLFGVVVGGCGHLWKHSQKQDQKGDPPFRHE</sequence>
<feature type="transmembrane region" description="Helical" evidence="1">
    <location>
        <begin position="20"/>
        <end position="39"/>
    </location>
</feature>
<dbReference type="GeneID" id="97135069"/>
<dbReference type="RefSeq" id="WP_175383745.1">
    <property type="nucleotide sequence ID" value="NZ_CBCRYD010000040.1"/>
</dbReference>
<name>A0ABX2MWE0_9BACL</name>
<feature type="transmembrane region" description="Helical" evidence="1">
    <location>
        <begin position="67"/>
        <end position="87"/>
    </location>
</feature>
<keyword evidence="1" id="KW-0812">Transmembrane</keyword>
<evidence type="ECO:0000313" key="2">
    <source>
        <dbReference type="EMBL" id="NUU58380.1"/>
    </source>
</evidence>
<reference evidence="2 3" key="1">
    <citation type="submission" date="2020-05" db="EMBL/GenBank/DDBJ databases">
        <title>Genome Sequencing of Type Strains.</title>
        <authorList>
            <person name="Lemaire J.F."/>
            <person name="Inderbitzin P."/>
            <person name="Gregorio O.A."/>
            <person name="Collins S.B."/>
            <person name="Wespe N."/>
            <person name="Knight-Connoni V."/>
        </authorList>
    </citation>
    <scope>NUCLEOTIDE SEQUENCE [LARGE SCALE GENOMIC DNA]</scope>
    <source>
        <strain evidence="2 3">DSM 19942</strain>
    </source>
</reference>
<keyword evidence="3" id="KW-1185">Reference proteome</keyword>
<feature type="transmembrane region" description="Helical" evidence="1">
    <location>
        <begin position="99"/>
        <end position="116"/>
    </location>
</feature>
<keyword evidence="1" id="KW-0472">Membrane</keyword>
<evidence type="ECO:0000256" key="1">
    <source>
        <dbReference type="SAM" id="Phobius"/>
    </source>
</evidence>
<dbReference type="Proteomes" id="UP000577724">
    <property type="component" value="Unassembled WGS sequence"/>
</dbReference>
<keyword evidence="1" id="KW-1133">Transmembrane helix</keyword>
<dbReference type="EMBL" id="JABMCC010000121">
    <property type="protein sequence ID" value="NUU58380.1"/>
    <property type="molecule type" value="Genomic_DNA"/>
</dbReference>
<organism evidence="2 3">
    <name type="scientific">Paenibacillus taichungensis</name>
    <dbReference type="NCBI Taxonomy" id="484184"/>
    <lineage>
        <taxon>Bacteria</taxon>
        <taxon>Bacillati</taxon>
        <taxon>Bacillota</taxon>
        <taxon>Bacilli</taxon>
        <taxon>Bacillales</taxon>
        <taxon>Paenibacillaceae</taxon>
        <taxon>Paenibacillus</taxon>
    </lineage>
</organism>